<feature type="compositionally biased region" description="Gly residues" evidence="2">
    <location>
        <begin position="616"/>
        <end position="630"/>
    </location>
</feature>
<gene>
    <name evidence="3" type="ORF">Vbra_9501</name>
</gene>
<evidence type="ECO:0000256" key="2">
    <source>
        <dbReference type="SAM" id="MobiDB-lite"/>
    </source>
</evidence>
<accession>A0A0G4FWL7</accession>
<evidence type="ECO:0000256" key="1">
    <source>
        <dbReference type="SAM" id="Coils"/>
    </source>
</evidence>
<dbReference type="InParanoid" id="A0A0G4FWL7"/>
<feature type="compositionally biased region" description="Pro residues" evidence="2">
    <location>
        <begin position="574"/>
        <end position="593"/>
    </location>
</feature>
<keyword evidence="1" id="KW-0175">Coiled coil</keyword>
<name>A0A0G4FWL7_VITBC</name>
<organism evidence="3 4">
    <name type="scientific">Vitrella brassicaformis (strain CCMP3155)</name>
    <dbReference type="NCBI Taxonomy" id="1169540"/>
    <lineage>
        <taxon>Eukaryota</taxon>
        <taxon>Sar</taxon>
        <taxon>Alveolata</taxon>
        <taxon>Colpodellida</taxon>
        <taxon>Vitrellaceae</taxon>
        <taxon>Vitrella</taxon>
    </lineage>
</organism>
<evidence type="ECO:0000313" key="3">
    <source>
        <dbReference type="EMBL" id="CEM19613.1"/>
    </source>
</evidence>
<dbReference type="Proteomes" id="UP000041254">
    <property type="component" value="Unassembled WGS sequence"/>
</dbReference>
<feature type="region of interest" description="Disordered" evidence="2">
    <location>
        <begin position="560"/>
        <end position="688"/>
    </location>
</feature>
<feature type="coiled-coil region" evidence="1">
    <location>
        <begin position="332"/>
        <end position="408"/>
    </location>
</feature>
<dbReference type="VEuPathDB" id="CryptoDB:Vbra_9501"/>
<dbReference type="PhylomeDB" id="A0A0G4FWL7"/>
<feature type="compositionally biased region" description="Low complexity" evidence="2">
    <location>
        <begin position="560"/>
        <end position="573"/>
    </location>
</feature>
<feature type="compositionally biased region" description="Polar residues" evidence="2">
    <location>
        <begin position="597"/>
        <end position="611"/>
    </location>
</feature>
<protein>
    <submittedName>
        <fullName evidence="3">Uncharacterized protein</fullName>
    </submittedName>
</protein>
<evidence type="ECO:0000313" key="4">
    <source>
        <dbReference type="Proteomes" id="UP000041254"/>
    </source>
</evidence>
<keyword evidence="4" id="KW-1185">Reference proteome</keyword>
<reference evidence="3 4" key="1">
    <citation type="submission" date="2014-11" db="EMBL/GenBank/DDBJ databases">
        <authorList>
            <person name="Zhu J."/>
            <person name="Qi W."/>
            <person name="Song R."/>
        </authorList>
    </citation>
    <scope>NUCLEOTIDE SEQUENCE [LARGE SCALE GENOMIC DNA]</scope>
</reference>
<feature type="compositionally biased region" description="Gly residues" evidence="2">
    <location>
        <begin position="664"/>
        <end position="676"/>
    </location>
</feature>
<dbReference type="EMBL" id="CDMY01000517">
    <property type="protein sequence ID" value="CEM19613.1"/>
    <property type="molecule type" value="Genomic_DNA"/>
</dbReference>
<sequence length="688" mass="73768">MGSNPFATNGQPSWLQNILSKVGLPSTTFGHDPPQAAEEPPAAAVRGRKYGAGMFHSVGHGAVMEYQQDQREGGFSPAASAALVARPFGAYHDAESASESIQQAEQSLAAFYPRATANPSTTIMEDGSSAGTEGHRALMEGGGSPTSPTQVNPEVARRRLLADRTERTEAMRTLAKRVSDTALAHSSVRDSIHKAATNLKKQLDDKTVELDALEREKKMLVVRHTGTLQQLENARARLRGVEATAEASQWTNLFKESTASSHPDLERLQQQLSVKQEEHQLLTSHLQEQARRVTRLTQQIVASQECGERLSRVIELQNAFLGRREGEGPRVLGELREMGERLDREQQALQAEMDAVPPDVVEAARHRERVSEDMGRLEAEYAALSAQLTSIEEQIGALNRLLSQKEAQLSQSQESLRTVQGISAAQAKQIHTLKGQIDTHLIDKRTSVSEEALQVVRMDTDMQTALEAVPSRIGRDLRVPFVCLASMRGYKFGSRTVQLRLAQGGKALMVHYGKGHVLPIEEFLDKFEDEELAKERDKHNFASLSSPTSAPAIPVPAAAAAAPGAPSMPGLPSLSPPLALPPIPDDQPAPMEPSPSDFLSNGTALSLSLSAHRQRGGGGYGSGGGHGGQVPLGSVTTRSTDRGALGEGGVHALSRGGLPRVSEQGGGSGGGGGGVAGWTKLFKPNWSR</sequence>
<proteinExistence type="predicted"/>
<feature type="coiled-coil region" evidence="1">
    <location>
        <begin position="196"/>
        <end position="223"/>
    </location>
</feature>
<dbReference type="SUPFAM" id="SSF90257">
    <property type="entry name" value="Myosin rod fragments"/>
    <property type="match status" value="1"/>
</dbReference>
<dbReference type="AlphaFoldDB" id="A0A0G4FWL7"/>